<keyword evidence="2" id="KW-1185">Reference proteome</keyword>
<name>A0A5N5CXV1_9PEZI</name>
<dbReference type="AlphaFoldDB" id="A0A5N5CXV1"/>
<dbReference type="Proteomes" id="UP000325902">
    <property type="component" value="Unassembled WGS sequence"/>
</dbReference>
<proteinExistence type="predicted"/>
<accession>A0A5N5CXV1</accession>
<sequence length="122" mass="14182">MNVDDIFLILHHHWALDTSVFPDERQRLQLAFLLLLSAYTATRPGALVYNATDRKKQREHYIGWENDDSDNSSMDVDVEDVQTLCYEDVTLFLLPNPGADRDSLVMEVTLRYTKGWKKRPNP</sequence>
<reference evidence="1 2" key="1">
    <citation type="journal article" date="2019" name="Sci. Rep.">
        <title>A multi-omics analysis of the grapevine pathogen Lasiodiplodia theobromae reveals that temperature affects the expression of virulence- and pathogenicity-related genes.</title>
        <authorList>
            <person name="Felix C."/>
            <person name="Meneses R."/>
            <person name="Goncalves M.F.M."/>
            <person name="Tilleman L."/>
            <person name="Duarte A.S."/>
            <person name="Jorrin-Novo J.V."/>
            <person name="Van de Peer Y."/>
            <person name="Deforce D."/>
            <person name="Van Nieuwerburgh F."/>
            <person name="Esteves A.C."/>
            <person name="Alves A."/>
        </authorList>
    </citation>
    <scope>NUCLEOTIDE SEQUENCE [LARGE SCALE GENOMIC DNA]</scope>
    <source>
        <strain evidence="1 2">LA-SOL3</strain>
    </source>
</reference>
<dbReference type="PANTHER" id="PTHR37535:SF4">
    <property type="entry name" value="FLUG DOMAIN-CONTAINING PROTEIN"/>
    <property type="match status" value="1"/>
</dbReference>
<organism evidence="1 2">
    <name type="scientific">Lasiodiplodia theobromae</name>
    <dbReference type="NCBI Taxonomy" id="45133"/>
    <lineage>
        <taxon>Eukaryota</taxon>
        <taxon>Fungi</taxon>
        <taxon>Dikarya</taxon>
        <taxon>Ascomycota</taxon>
        <taxon>Pezizomycotina</taxon>
        <taxon>Dothideomycetes</taxon>
        <taxon>Dothideomycetes incertae sedis</taxon>
        <taxon>Botryosphaeriales</taxon>
        <taxon>Botryosphaeriaceae</taxon>
        <taxon>Lasiodiplodia</taxon>
    </lineage>
</organism>
<protein>
    <submittedName>
        <fullName evidence="1">Uncharacterized protein</fullName>
    </submittedName>
</protein>
<dbReference type="PANTHER" id="PTHR37535">
    <property type="entry name" value="FLUG DOMAIN PROTEIN"/>
    <property type="match status" value="1"/>
</dbReference>
<dbReference type="InterPro" id="IPR021842">
    <property type="entry name" value="DUF3435"/>
</dbReference>
<comment type="caution">
    <text evidence="1">The sequence shown here is derived from an EMBL/GenBank/DDBJ whole genome shotgun (WGS) entry which is preliminary data.</text>
</comment>
<dbReference type="Pfam" id="PF11917">
    <property type="entry name" value="DUF3435"/>
    <property type="match status" value="1"/>
</dbReference>
<dbReference type="EMBL" id="VCHE01000148">
    <property type="protein sequence ID" value="KAB2570188.1"/>
    <property type="molecule type" value="Genomic_DNA"/>
</dbReference>
<evidence type="ECO:0000313" key="2">
    <source>
        <dbReference type="Proteomes" id="UP000325902"/>
    </source>
</evidence>
<evidence type="ECO:0000313" key="1">
    <source>
        <dbReference type="EMBL" id="KAB2570188.1"/>
    </source>
</evidence>
<dbReference type="OrthoDB" id="3941562at2759"/>
<gene>
    <name evidence="1" type="ORF">DBV05_g11145</name>
</gene>